<sequence length="188" mass="20889">MKSNWDEEWEMLRPQARRRRLPTGMRAVFLVVLALMAVMVGATRWRGWFNGGASAPGAAVSGTVKPGVSDREQAQFVLCKRSSLDACVVDGDTIHYQGLKIRIADINTPETRQAQCDYEQDLGNKAKLRLVELLNAGAFSVEMPSGRATDKYGRALRVITRGGVSLGDVLVNEGLAERWTGRRRDWCH</sequence>
<feature type="domain" description="TNase-like" evidence="1">
    <location>
        <begin position="88"/>
        <end position="188"/>
    </location>
</feature>
<dbReference type="InterPro" id="IPR035437">
    <property type="entry name" value="SNase_OB-fold_sf"/>
</dbReference>
<name>A0ABW9XH26_9SPHN</name>
<dbReference type="PROSITE" id="PS50830">
    <property type="entry name" value="TNASE_3"/>
    <property type="match status" value="1"/>
</dbReference>
<dbReference type="EMBL" id="JAAAPO010000006">
    <property type="protein sequence ID" value="NBC37869.1"/>
    <property type="molecule type" value="Genomic_DNA"/>
</dbReference>
<organism evidence="2 3">
    <name type="scientific">Novosphingobium ovatum</name>
    <dbReference type="NCBI Taxonomy" id="1908523"/>
    <lineage>
        <taxon>Bacteria</taxon>
        <taxon>Pseudomonadati</taxon>
        <taxon>Pseudomonadota</taxon>
        <taxon>Alphaproteobacteria</taxon>
        <taxon>Sphingomonadales</taxon>
        <taxon>Sphingomonadaceae</taxon>
        <taxon>Novosphingobium</taxon>
    </lineage>
</organism>
<protein>
    <submittedName>
        <fullName evidence="2">Thermonuclease family protein</fullName>
    </submittedName>
</protein>
<evidence type="ECO:0000259" key="1">
    <source>
        <dbReference type="PROSITE" id="PS50830"/>
    </source>
</evidence>
<proteinExistence type="predicted"/>
<dbReference type="Pfam" id="PF00565">
    <property type="entry name" value="SNase"/>
    <property type="match status" value="1"/>
</dbReference>
<accession>A0ABW9XH26</accession>
<reference evidence="3" key="1">
    <citation type="submission" date="2020-01" db="EMBL/GenBank/DDBJ databases">
        <title>Sphingomonas sp. strain CSW-10.</title>
        <authorList>
            <person name="Chen W.-M."/>
        </authorList>
    </citation>
    <scope>NUCLEOTIDE SEQUENCE [LARGE SCALE GENOMIC DNA]</scope>
    <source>
        <strain evidence="3">FSY-8</strain>
    </source>
</reference>
<dbReference type="SMART" id="SM00318">
    <property type="entry name" value="SNc"/>
    <property type="match status" value="1"/>
</dbReference>
<comment type="caution">
    <text evidence="2">The sequence shown here is derived from an EMBL/GenBank/DDBJ whole genome shotgun (WGS) entry which is preliminary data.</text>
</comment>
<keyword evidence="3" id="KW-1185">Reference proteome</keyword>
<gene>
    <name evidence="2" type="ORF">GTZ99_15040</name>
</gene>
<evidence type="ECO:0000313" key="3">
    <source>
        <dbReference type="Proteomes" id="UP000753724"/>
    </source>
</evidence>
<dbReference type="Gene3D" id="2.40.50.90">
    <property type="match status" value="1"/>
</dbReference>
<evidence type="ECO:0000313" key="2">
    <source>
        <dbReference type="EMBL" id="NBC37869.1"/>
    </source>
</evidence>
<dbReference type="SUPFAM" id="SSF50199">
    <property type="entry name" value="Staphylococcal nuclease"/>
    <property type="match status" value="1"/>
</dbReference>
<dbReference type="InterPro" id="IPR016071">
    <property type="entry name" value="Staphylococal_nuclease_OB-fold"/>
</dbReference>
<dbReference type="RefSeq" id="WP_161720331.1">
    <property type="nucleotide sequence ID" value="NZ_JAAAPO010000006.1"/>
</dbReference>
<dbReference type="Proteomes" id="UP000753724">
    <property type="component" value="Unassembled WGS sequence"/>
</dbReference>